<proteinExistence type="inferred from homology"/>
<feature type="domain" description="Major facilitator superfamily (MFS) profile" evidence="12">
    <location>
        <begin position="24"/>
        <end position="441"/>
    </location>
</feature>
<feature type="transmembrane region" description="Helical" evidence="11">
    <location>
        <begin position="324"/>
        <end position="343"/>
    </location>
</feature>
<evidence type="ECO:0000256" key="5">
    <source>
        <dbReference type="ARBA" id="ARBA00022692"/>
    </source>
</evidence>
<dbReference type="GO" id="GO:0015293">
    <property type="term" value="F:symporter activity"/>
    <property type="evidence" value="ECO:0007669"/>
    <property type="project" value="UniProtKB-KW"/>
</dbReference>
<dbReference type="RefSeq" id="WP_097942386.1">
    <property type="nucleotide sequence ID" value="NZ_BLKS01000001.1"/>
</dbReference>
<feature type="transmembrane region" description="Helical" evidence="11">
    <location>
        <begin position="349"/>
        <end position="369"/>
    </location>
</feature>
<dbReference type="PROSITE" id="PS00216">
    <property type="entry name" value="SUGAR_TRANSPORT_1"/>
    <property type="match status" value="1"/>
</dbReference>
<keyword evidence="5 11" id="KW-0812">Transmembrane</keyword>
<dbReference type="InterPro" id="IPR020846">
    <property type="entry name" value="MFS_dom"/>
</dbReference>
<evidence type="ECO:0000313" key="13">
    <source>
        <dbReference type="EMBL" id="GFG52902.1"/>
    </source>
</evidence>
<dbReference type="GO" id="GO:0005886">
    <property type="term" value="C:plasma membrane"/>
    <property type="evidence" value="ECO:0007669"/>
    <property type="project" value="UniProtKB-SubCell"/>
</dbReference>
<evidence type="ECO:0000256" key="4">
    <source>
        <dbReference type="ARBA" id="ARBA00022475"/>
    </source>
</evidence>
<evidence type="ECO:0000313" key="14">
    <source>
        <dbReference type="EMBL" id="PEG35151.1"/>
    </source>
</evidence>
<keyword evidence="7 11" id="KW-1133">Transmembrane helix</keyword>
<reference evidence="13 16" key="2">
    <citation type="journal article" date="2019" name="Emerg. Microbes Infect.">
        <title>Comprehensive subspecies identification of 175 nontuberculous mycobacteria species based on 7547 genomic profiles.</title>
        <authorList>
            <person name="Matsumoto Y."/>
            <person name="Kinjo T."/>
            <person name="Motooka D."/>
            <person name="Nabeya D."/>
            <person name="Jung N."/>
            <person name="Uechi K."/>
            <person name="Horii T."/>
            <person name="Iida T."/>
            <person name="Fujita J."/>
            <person name="Nakamura S."/>
        </authorList>
    </citation>
    <scope>NUCLEOTIDE SEQUENCE [LARGE SCALE GENOMIC DNA]</scope>
    <source>
        <strain evidence="13 16">JCM 6377</strain>
    </source>
</reference>
<comment type="function">
    <text evidence="9">May be a proton symporter involved in the uptake of osmolytes such as proline and glycine betaine.</text>
</comment>
<gene>
    <name evidence="14" type="ORF">CQY20_22970</name>
    <name evidence="13" type="ORF">MAGR_43430</name>
</gene>
<organism evidence="14 15">
    <name type="scientific">Mycolicibacterium agri</name>
    <name type="common">Mycobacterium agri</name>
    <dbReference type="NCBI Taxonomy" id="36811"/>
    <lineage>
        <taxon>Bacteria</taxon>
        <taxon>Bacillati</taxon>
        <taxon>Actinomycetota</taxon>
        <taxon>Actinomycetes</taxon>
        <taxon>Mycobacteriales</taxon>
        <taxon>Mycobacteriaceae</taxon>
        <taxon>Mycolicibacterium</taxon>
    </lineage>
</organism>
<dbReference type="AlphaFoldDB" id="A0A2A7MV10"/>
<feature type="transmembrane region" description="Helical" evidence="11">
    <location>
        <begin position="196"/>
        <end position="217"/>
    </location>
</feature>
<dbReference type="CDD" id="cd17369">
    <property type="entry name" value="MFS_ShiA_like"/>
    <property type="match status" value="1"/>
</dbReference>
<dbReference type="OrthoDB" id="8953821at2"/>
<evidence type="ECO:0000259" key="12">
    <source>
        <dbReference type="PROSITE" id="PS50850"/>
    </source>
</evidence>
<protein>
    <recommendedName>
        <fullName evidence="10">Putative proline/betaine transporter</fullName>
    </recommendedName>
</protein>
<dbReference type="PANTHER" id="PTHR43045">
    <property type="entry name" value="SHIKIMATE TRANSPORTER"/>
    <property type="match status" value="1"/>
</dbReference>
<dbReference type="Proteomes" id="UP000220914">
    <property type="component" value="Unassembled WGS sequence"/>
</dbReference>
<name>A0A2A7MV10_MYCAG</name>
<feature type="transmembrane region" description="Helical" evidence="11">
    <location>
        <begin position="36"/>
        <end position="55"/>
    </location>
</feature>
<feature type="transmembrane region" description="Helical" evidence="11">
    <location>
        <begin position="61"/>
        <end position="85"/>
    </location>
</feature>
<feature type="transmembrane region" description="Helical" evidence="11">
    <location>
        <begin position="294"/>
        <end position="312"/>
    </location>
</feature>
<keyword evidence="8 11" id="KW-0472">Membrane</keyword>
<keyword evidence="6" id="KW-0769">Symport</keyword>
<dbReference type="InterPro" id="IPR036259">
    <property type="entry name" value="MFS_trans_sf"/>
</dbReference>
<comment type="similarity">
    <text evidence="2">Belongs to the major facilitator superfamily. Metabolite:H+ Symporter (MHS) family (TC 2.A.1.6) family.</text>
</comment>
<dbReference type="Pfam" id="PF07690">
    <property type="entry name" value="MFS_1"/>
    <property type="match status" value="1"/>
</dbReference>
<evidence type="ECO:0000256" key="6">
    <source>
        <dbReference type="ARBA" id="ARBA00022847"/>
    </source>
</evidence>
<keyword evidence="15" id="KW-1185">Reference proteome</keyword>
<dbReference type="Proteomes" id="UP000465302">
    <property type="component" value="Unassembled WGS sequence"/>
</dbReference>
<feature type="transmembrane region" description="Helical" evidence="11">
    <location>
        <begin position="258"/>
        <end position="282"/>
    </location>
</feature>
<accession>A0A2A7MV10</accession>
<dbReference type="InterPro" id="IPR005829">
    <property type="entry name" value="Sugar_transporter_CS"/>
</dbReference>
<evidence type="ECO:0000256" key="9">
    <source>
        <dbReference type="ARBA" id="ARBA00037295"/>
    </source>
</evidence>
<evidence type="ECO:0000313" key="16">
    <source>
        <dbReference type="Proteomes" id="UP000465302"/>
    </source>
</evidence>
<evidence type="ECO:0000256" key="7">
    <source>
        <dbReference type="ARBA" id="ARBA00022989"/>
    </source>
</evidence>
<evidence type="ECO:0000313" key="15">
    <source>
        <dbReference type="Proteomes" id="UP000220914"/>
    </source>
</evidence>
<keyword evidence="4" id="KW-1003">Cell membrane</keyword>
<evidence type="ECO:0000256" key="11">
    <source>
        <dbReference type="SAM" id="Phobius"/>
    </source>
</evidence>
<evidence type="ECO:0000256" key="10">
    <source>
        <dbReference type="ARBA" id="ARBA00039918"/>
    </source>
</evidence>
<comment type="caution">
    <text evidence="14">The sequence shown here is derived from an EMBL/GenBank/DDBJ whole genome shotgun (WGS) entry which is preliminary data.</text>
</comment>
<keyword evidence="3" id="KW-0813">Transport</keyword>
<reference evidence="13" key="3">
    <citation type="submission" date="2020-02" db="EMBL/GenBank/DDBJ databases">
        <authorList>
            <person name="Matsumoto Y."/>
            <person name="Motooka D."/>
            <person name="Nakamura S."/>
        </authorList>
    </citation>
    <scope>NUCLEOTIDE SEQUENCE</scope>
    <source>
        <strain evidence="13">JCM 6377</strain>
    </source>
</reference>
<dbReference type="FunFam" id="1.20.1250.20:FF:000001">
    <property type="entry name" value="Dicarboxylate MFS transporter"/>
    <property type="match status" value="1"/>
</dbReference>
<comment type="subcellular location">
    <subcellularLocation>
        <location evidence="1">Cell membrane</location>
        <topology evidence="1">Multi-pass membrane protein</topology>
    </subcellularLocation>
</comment>
<dbReference type="PANTHER" id="PTHR43045:SF1">
    <property type="entry name" value="SHIKIMATE TRANSPORTER"/>
    <property type="match status" value="1"/>
</dbReference>
<evidence type="ECO:0000256" key="1">
    <source>
        <dbReference type="ARBA" id="ARBA00004651"/>
    </source>
</evidence>
<feature type="transmembrane region" description="Helical" evidence="11">
    <location>
        <begin position="97"/>
        <end position="119"/>
    </location>
</feature>
<dbReference type="Gene3D" id="1.20.1250.20">
    <property type="entry name" value="MFS general substrate transporter like domains"/>
    <property type="match status" value="1"/>
</dbReference>
<evidence type="ECO:0000256" key="2">
    <source>
        <dbReference type="ARBA" id="ARBA00008240"/>
    </source>
</evidence>
<feature type="transmembrane region" description="Helical" evidence="11">
    <location>
        <begin position="390"/>
        <end position="411"/>
    </location>
</feature>
<evidence type="ECO:0000256" key="3">
    <source>
        <dbReference type="ARBA" id="ARBA00022448"/>
    </source>
</evidence>
<feature type="transmembrane region" description="Helical" evidence="11">
    <location>
        <begin position="417"/>
        <end position="437"/>
    </location>
</feature>
<dbReference type="EMBL" id="BLKS01000001">
    <property type="protein sequence ID" value="GFG52902.1"/>
    <property type="molecule type" value="Genomic_DNA"/>
</dbReference>
<evidence type="ECO:0000256" key="8">
    <source>
        <dbReference type="ARBA" id="ARBA00023136"/>
    </source>
</evidence>
<sequence>MPEDTKVRHDNFSPAEKHQMAKRAAVASLVGTAVEWYDYFLFGTASALVFGAVFFPDDTPLIGTLSAFAVFGVGFFARPLGGIVFGHMGDRIGRKRTLVVTLMIMGIATFAIGLLPTAAQVGVLAPILLVALRLLQGFAAGGEWGGAALVAVEYAPEGKRGTYGTFPPVGNTIGQLASTGIWLLVSALPDDQLFSWGWRVPFLASIVLVVVGLLIRLKLTETPAFRAAQAELEEQQAAGHHTETSPFAALLRTSRRPLLIAMGMRLGEGILAYVVLTVVLTYATSYTKLSRSDVLAALTVASALGAVTFYLLGRLSDRIGRRPVFMVGAAIGIVFAFPVFWILDTNSVVGLYMAVAVIYSVGVGAMYAVESSLFSELFGTRVRYSGMSAAVQLPSILVGAWPFAATAMLVATDGNPWPISITTIIVVGIGLVCARLAPETRHVDLNRIGRG</sequence>
<dbReference type="PROSITE" id="PS50850">
    <property type="entry name" value="MFS"/>
    <property type="match status" value="1"/>
</dbReference>
<dbReference type="SUPFAM" id="SSF103473">
    <property type="entry name" value="MFS general substrate transporter"/>
    <property type="match status" value="1"/>
</dbReference>
<dbReference type="InterPro" id="IPR011701">
    <property type="entry name" value="MFS"/>
</dbReference>
<reference evidence="14 15" key="1">
    <citation type="submission" date="2017-10" db="EMBL/GenBank/DDBJ databases">
        <title>The new phylogeny of genus Mycobacterium.</title>
        <authorList>
            <person name="Tortoli E."/>
            <person name="Trovato A."/>
            <person name="Cirillo D.M."/>
        </authorList>
    </citation>
    <scope>NUCLEOTIDE SEQUENCE [LARGE SCALE GENOMIC DNA]</scope>
    <source>
        <strain evidence="14 15">CCUG37673</strain>
    </source>
</reference>
<dbReference type="EMBL" id="PDCP01000050">
    <property type="protein sequence ID" value="PEG35151.1"/>
    <property type="molecule type" value="Genomic_DNA"/>
</dbReference>